<dbReference type="EMBL" id="BAAAUX010000016">
    <property type="protein sequence ID" value="GAA2799790.1"/>
    <property type="molecule type" value="Genomic_DNA"/>
</dbReference>
<sequence>MITVQKTAPPNGAQNRDPVLDLVRAGCLVVVVVLHAVMAGITVDAGGIDIVNAVDDQDWFTPVSWFVQVMPLFFIVGGFAGITQWRRMRDKGGTAVEFVHGRLNRLARPALIAFAMIGLGLVGAGLAGVPGDLIAQVGYRMGQPMWFLGVYLGVSALVPVLARGHESAPRTVLAGLLSLALSVDLLAARTGITALGFLNLAFVWLALQQLGFWYADGWLRDCSRRRLLGAAISALGVLLIATAAGPYSANMYVNLNPPTACLVLLGFAQLCLVALATPRLRSWLDRSRVRRSVDALGARSLSVYLWHMPALVLLAAMLLVLRAPWPDLFGASWWLTRVPWIAGIGLITFALVAVFGRFERRSRSASGAGAFRAGLGVLVAIGGVAAVLVTGFSAVSAAAGAALLAGAIRLTRSQPVERGWTRQEFELAARSV</sequence>
<dbReference type="InterPro" id="IPR002656">
    <property type="entry name" value="Acyl_transf_3_dom"/>
</dbReference>
<feature type="transmembrane region" description="Helical" evidence="1">
    <location>
        <begin position="301"/>
        <end position="320"/>
    </location>
</feature>
<feature type="transmembrane region" description="Helical" evidence="1">
    <location>
        <begin position="227"/>
        <end position="249"/>
    </location>
</feature>
<protein>
    <submittedName>
        <fullName evidence="3">Acyltransferase</fullName>
    </submittedName>
</protein>
<feature type="domain" description="Acyltransferase 3" evidence="2">
    <location>
        <begin position="20"/>
        <end position="346"/>
    </location>
</feature>
<evidence type="ECO:0000256" key="1">
    <source>
        <dbReference type="SAM" id="Phobius"/>
    </source>
</evidence>
<accession>A0ABN3VG39</accession>
<organism evidence="3 4">
    <name type="scientific">Saccharopolyspora taberi</name>
    <dbReference type="NCBI Taxonomy" id="60895"/>
    <lineage>
        <taxon>Bacteria</taxon>
        <taxon>Bacillati</taxon>
        <taxon>Actinomycetota</taxon>
        <taxon>Actinomycetes</taxon>
        <taxon>Pseudonocardiales</taxon>
        <taxon>Pseudonocardiaceae</taxon>
        <taxon>Saccharopolyspora</taxon>
    </lineage>
</organism>
<feature type="transmembrane region" description="Helical" evidence="1">
    <location>
        <begin position="340"/>
        <end position="358"/>
    </location>
</feature>
<evidence type="ECO:0000313" key="4">
    <source>
        <dbReference type="Proteomes" id="UP001500979"/>
    </source>
</evidence>
<keyword evidence="3" id="KW-0808">Transferase</keyword>
<keyword evidence="1" id="KW-0472">Membrane</keyword>
<evidence type="ECO:0000313" key="3">
    <source>
        <dbReference type="EMBL" id="GAA2799790.1"/>
    </source>
</evidence>
<feature type="transmembrane region" description="Helical" evidence="1">
    <location>
        <begin position="22"/>
        <end position="43"/>
    </location>
</feature>
<dbReference type="Pfam" id="PF01757">
    <property type="entry name" value="Acyl_transf_3"/>
    <property type="match status" value="1"/>
</dbReference>
<feature type="transmembrane region" description="Helical" evidence="1">
    <location>
        <begin position="171"/>
        <end position="188"/>
    </location>
</feature>
<keyword evidence="3" id="KW-0012">Acyltransferase</keyword>
<feature type="transmembrane region" description="Helical" evidence="1">
    <location>
        <begin position="370"/>
        <end position="388"/>
    </location>
</feature>
<gene>
    <name evidence="3" type="ORF">GCM10010470_38610</name>
</gene>
<dbReference type="RefSeq" id="WP_344681643.1">
    <property type="nucleotide sequence ID" value="NZ_BAAAUX010000016.1"/>
</dbReference>
<feature type="transmembrane region" description="Helical" evidence="1">
    <location>
        <begin position="255"/>
        <end position="280"/>
    </location>
</feature>
<keyword evidence="1" id="KW-0812">Transmembrane</keyword>
<dbReference type="Proteomes" id="UP001500979">
    <property type="component" value="Unassembled WGS sequence"/>
</dbReference>
<evidence type="ECO:0000259" key="2">
    <source>
        <dbReference type="Pfam" id="PF01757"/>
    </source>
</evidence>
<dbReference type="GO" id="GO:0016746">
    <property type="term" value="F:acyltransferase activity"/>
    <property type="evidence" value="ECO:0007669"/>
    <property type="project" value="UniProtKB-KW"/>
</dbReference>
<name>A0ABN3VG39_9PSEU</name>
<feature type="transmembrane region" description="Helical" evidence="1">
    <location>
        <begin position="146"/>
        <end position="164"/>
    </location>
</feature>
<proteinExistence type="predicted"/>
<keyword evidence="4" id="KW-1185">Reference proteome</keyword>
<comment type="caution">
    <text evidence="3">The sequence shown here is derived from an EMBL/GenBank/DDBJ whole genome shotgun (WGS) entry which is preliminary data.</text>
</comment>
<feature type="transmembrane region" description="Helical" evidence="1">
    <location>
        <begin position="194"/>
        <end position="215"/>
    </location>
</feature>
<keyword evidence="1" id="KW-1133">Transmembrane helix</keyword>
<reference evidence="3 4" key="1">
    <citation type="journal article" date="2019" name="Int. J. Syst. Evol. Microbiol.">
        <title>The Global Catalogue of Microorganisms (GCM) 10K type strain sequencing project: providing services to taxonomists for standard genome sequencing and annotation.</title>
        <authorList>
            <consortium name="The Broad Institute Genomics Platform"/>
            <consortium name="The Broad Institute Genome Sequencing Center for Infectious Disease"/>
            <person name="Wu L."/>
            <person name="Ma J."/>
        </authorList>
    </citation>
    <scope>NUCLEOTIDE SEQUENCE [LARGE SCALE GENOMIC DNA]</scope>
    <source>
        <strain evidence="3 4">JCM 9383</strain>
    </source>
</reference>
<feature type="transmembrane region" description="Helical" evidence="1">
    <location>
        <begin position="106"/>
        <end position="126"/>
    </location>
</feature>
<feature type="transmembrane region" description="Helical" evidence="1">
    <location>
        <begin position="63"/>
        <end position="85"/>
    </location>
</feature>